<reference evidence="2 3" key="1">
    <citation type="submission" date="2019-06" db="EMBL/GenBank/DDBJ databases">
        <title>Saccharibacillus brassicae sp. nov., an endophytic bacterium isolated from Chinese cabbage seeds (Brassica pekinensis).</title>
        <authorList>
            <person name="Jiang L."/>
            <person name="Lee J."/>
            <person name="Kim S.W."/>
        </authorList>
    </citation>
    <scope>NUCLEOTIDE SEQUENCE [LARGE SCALE GENOMIC DNA]</scope>
    <source>
        <strain evidence="3">KCTC 43072 / ATSA2</strain>
    </source>
</reference>
<dbReference type="Pfam" id="PF00583">
    <property type="entry name" value="Acetyltransf_1"/>
    <property type="match status" value="1"/>
</dbReference>
<proteinExistence type="predicted"/>
<dbReference type="RefSeq" id="WP_141446822.1">
    <property type="nucleotide sequence ID" value="NZ_CP041217.1"/>
</dbReference>
<feature type="domain" description="N-acetyltransferase" evidence="1">
    <location>
        <begin position="13"/>
        <end position="171"/>
    </location>
</feature>
<dbReference type="EMBL" id="CP041217">
    <property type="protein sequence ID" value="QDH20369.1"/>
    <property type="molecule type" value="Genomic_DNA"/>
</dbReference>
<name>A0A4Y6URW4_SACBS</name>
<dbReference type="InterPro" id="IPR016181">
    <property type="entry name" value="Acyl_CoA_acyltransferase"/>
</dbReference>
<dbReference type="GO" id="GO:0016747">
    <property type="term" value="F:acyltransferase activity, transferring groups other than amino-acyl groups"/>
    <property type="evidence" value="ECO:0007669"/>
    <property type="project" value="InterPro"/>
</dbReference>
<dbReference type="PROSITE" id="PS51186">
    <property type="entry name" value="GNAT"/>
    <property type="match status" value="1"/>
</dbReference>
<accession>A0A4Y6URW4</accession>
<dbReference type="OrthoDB" id="9782266at2"/>
<dbReference type="Gene3D" id="3.40.630.30">
    <property type="match status" value="1"/>
</dbReference>
<keyword evidence="3" id="KW-1185">Reference proteome</keyword>
<organism evidence="2 3">
    <name type="scientific">Saccharibacillus brassicae</name>
    <dbReference type="NCBI Taxonomy" id="2583377"/>
    <lineage>
        <taxon>Bacteria</taxon>
        <taxon>Bacillati</taxon>
        <taxon>Bacillota</taxon>
        <taxon>Bacilli</taxon>
        <taxon>Bacillales</taxon>
        <taxon>Paenibacillaceae</taxon>
        <taxon>Saccharibacillus</taxon>
    </lineage>
</organism>
<dbReference type="Proteomes" id="UP000316968">
    <property type="component" value="Chromosome"/>
</dbReference>
<evidence type="ECO:0000313" key="2">
    <source>
        <dbReference type="EMBL" id="QDH20369.1"/>
    </source>
</evidence>
<protein>
    <submittedName>
        <fullName evidence="2">GNAT family N-acetyltransferase</fullName>
    </submittedName>
</protein>
<dbReference type="CDD" id="cd04301">
    <property type="entry name" value="NAT_SF"/>
    <property type="match status" value="1"/>
</dbReference>
<dbReference type="InterPro" id="IPR000182">
    <property type="entry name" value="GNAT_dom"/>
</dbReference>
<evidence type="ECO:0000259" key="1">
    <source>
        <dbReference type="PROSITE" id="PS51186"/>
    </source>
</evidence>
<sequence>MNLILDKWNSPRLTISDLKEDEIPVVQDLYETSQYMNQWDGQSYNPEHIKDCLFNGNLPPGGKLENYRIQTIRNKEDQKIIGILSVYHGYPSTDSVYLEFLYIDKNIQKQGFGQEVIHQFAEVTTALGYKEIRINVAVKNWPALKFWIKSGFNHASGIYGDNEFSETTYANLELVKIL</sequence>
<gene>
    <name evidence="2" type="ORF">FFV09_05555</name>
</gene>
<dbReference type="KEGG" id="saca:FFV09_05555"/>
<dbReference type="AlphaFoldDB" id="A0A4Y6URW4"/>
<evidence type="ECO:0000313" key="3">
    <source>
        <dbReference type="Proteomes" id="UP000316968"/>
    </source>
</evidence>
<dbReference type="SUPFAM" id="SSF55729">
    <property type="entry name" value="Acyl-CoA N-acyltransferases (Nat)"/>
    <property type="match status" value="1"/>
</dbReference>
<keyword evidence="2" id="KW-0808">Transferase</keyword>